<sequence>MNFIKFFELEKFSLGDLLDTLGLVLTRPWKLAEAVYNGGNSVQNALVYYFVLFSVSLMAFLPFGLNDEFRNFAQHFTVTAFLILAVTSVTLFCGLRLAGVDLPFHKALSLKAFIAGAYVLVINALVAMALGIMSIFMPEEVPTFSAFAMGCLPVLDFGSGTPRFTVSQPTLSIYLCLTLLSFLLNLFLYIGIFVGLAPFRKRSRWAYIVIVTMIYLLDYTISAAYAGRNLNVSSEYCSSARAAEGIAD</sequence>
<feature type="transmembrane region" description="Helical" evidence="1">
    <location>
        <begin position="205"/>
        <end position="226"/>
    </location>
</feature>
<keyword evidence="1" id="KW-0472">Membrane</keyword>
<gene>
    <name evidence="2" type="ordered locus">RLO149_c002140</name>
</gene>
<evidence type="ECO:0000313" key="2">
    <source>
        <dbReference type="EMBL" id="AEI92245.1"/>
    </source>
</evidence>
<evidence type="ECO:0000256" key="1">
    <source>
        <dbReference type="SAM" id="Phobius"/>
    </source>
</evidence>
<dbReference type="EMBL" id="CP002623">
    <property type="protein sequence ID" value="AEI92245.1"/>
    <property type="molecule type" value="Genomic_DNA"/>
</dbReference>
<keyword evidence="1" id="KW-0812">Transmembrane</keyword>
<dbReference type="KEGG" id="rli:RLO149_c002140"/>
<evidence type="ECO:0000313" key="3">
    <source>
        <dbReference type="Proteomes" id="UP000001353"/>
    </source>
</evidence>
<feature type="transmembrane region" description="Helical" evidence="1">
    <location>
        <begin position="46"/>
        <end position="65"/>
    </location>
</feature>
<dbReference type="STRING" id="391595.RLO149_c002140"/>
<protein>
    <recommendedName>
        <fullName evidence="4">Yip1 domain-containing protein</fullName>
    </recommendedName>
</protein>
<feature type="transmembrane region" description="Helical" evidence="1">
    <location>
        <begin position="77"/>
        <end position="98"/>
    </location>
</feature>
<evidence type="ECO:0008006" key="4">
    <source>
        <dbReference type="Google" id="ProtNLM"/>
    </source>
</evidence>
<reference evidence="2 3" key="1">
    <citation type="journal article" date="2011" name="BMC Genomics">
        <title>Comparative genome analysis and genome-guided physiological analysis of Roseobacter litoralis.</title>
        <authorList>
            <person name="Kalhoefer D."/>
            <person name="Thole S."/>
            <person name="Voget S."/>
            <person name="Lehmann R."/>
            <person name="Liesegang H."/>
            <person name="Wollher A."/>
            <person name="Daniel R."/>
            <person name="Simon M."/>
            <person name="Brinkhoff T."/>
        </authorList>
    </citation>
    <scope>NUCLEOTIDE SEQUENCE [LARGE SCALE GENOMIC DNA]</scope>
    <source>
        <strain evidence="3">ATCC 49566 / DSM 6996 / JCM 21268 / NBRC 15278 / OCh 149</strain>
    </source>
</reference>
<organism evidence="2 3">
    <name type="scientific">Roseobacter litoralis (strain ATCC 49566 / DSM 6996 / JCM 21268 / NBRC 15278 / OCh 149)</name>
    <dbReference type="NCBI Taxonomy" id="391595"/>
    <lineage>
        <taxon>Bacteria</taxon>
        <taxon>Pseudomonadati</taxon>
        <taxon>Pseudomonadota</taxon>
        <taxon>Alphaproteobacteria</taxon>
        <taxon>Rhodobacterales</taxon>
        <taxon>Roseobacteraceae</taxon>
        <taxon>Roseobacter</taxon>
    </lineage>
</organism>
<keyword evidence="1" id="KW-1133">Transmembrane helix</keyword>
<proteinExistence type="predicted"/>
<keyword evidence="3" id="KW-1185">Reference proteome</keyword>
<feature type="transmembrane region" description="Helical" evidence="1">
    <location>
        <begin position="171"/>
        <end position="193"/>
    </location>
</feature>
<dbReference type="RefSeq" id="WP_013960189.1">
    <property type="nucleotide sequence ID" value="NC_015730.1"/>
</dbReference>
<name>F7ZFQ5_ROSLO</name>
<dbReference type="OrthoDB" id="9902114at2"/>
<dbReference type="Proteomes" id="UP000001353">
    <property type="component" value="Chromosome"/>
</dbReference>
<dbReference type="HOGENOM" id="CLU_1119489_0_0_5"/>
<feature type="transmembrane region" description="Helical" evidence="1">
    <location>
        <begin position="110"/>
        <end position="137"/>
    </location>
</feature>
<dbReference type="eggNOG" id="ENOG5031A30">
    <property type="taxonomic scope" value="Bacteria"/>
</dbReference>
<accession>F7ZFQ5</accession>
<dbReference type="AlphaFoldDB" id="F7ZFQ5"/>